<dbReference type="EMBL" id="JAWRVE010000131">
    <property type="protein sequence ID" value="KAL1855321.1"/>
    <property type="molecule type" value="Genomic_DNA"/>
</dbReference>
<dbReference type="Gene3D" id="2.30.60.10">
    <property type="entry name" value="Cyanovirin-N"/>
    <property type="match status" value="1"/>
</dbReference>
<keyword evidence="1" id="KW-0732">Signal</keyword>
<feature type="chain" id="PRO_5046302971" description="Cyanovirin-N domain-containing protein" evidence="1">
    <location>
        <begin position="24"/>
        <end position="301"/>
    </location>
</feature>
<accession>A0ABR3W7S7</accession>
<comment type="caution">
    <text evidence="2">The sequence shown here is derived from an EMBL/GenBank/DDBJ whole genome shotgun (WGS) entry which is preliminary data.</text>
</comment>
<keyword evidence="3" id="KW-1185">Reference proteome</keyword>
<reference evidence="2 3" key="1">
    <citation type="journal article" date="2024" name="IMA Fungus">
        <title>IMA Genome - F19 : A genome assembly and annotation guide to empower mycologists, including annotated draft genome sequences of Ceratocystis pirilliformis, Diaporthe australafricana, Fusarium ophioides, Paecilomyces lecythidis, and Sporothrix stenoceras.</title>
        <authorList>
            <person name="Aylward J."/>
            <person name="Wilson A.M."/>
            <person name="Visagie C.M."/>
            <person name="Spraker J."/>
            <person name="Barnes I."/>
            <person name="Buitendag C."/>
            <person name="Ceriani C."/>
            <person name="Del Mar Angel L."/>
            <person name="du Plessis D."/>
            <person name="Fuchs T."/>
            <person name="Gasser K."/>
            <person name="Kramer D."/>
            <person name="Li W."/>
            <person name="Munsamy K."/>
            <person name="Piso A."/>
            <person name="Price J.L."/>
            <person name="Sonnekus B."/>
            <person name="Thomas C."/>
            <person name="van der Nest A."/>
            <person name="van Dijk A."/>
            <person name="van Heerden A."/>
            <person name="van Vuuren N."/>
            <person name="Yilmaz N."/>
            <person name="Duong T.A."/>
            <person name="van der Merwe N.A."/>
            <person name="Wingfield M.J."/>
            <person name="Wingfield B.D."/>
        </authorList>
    </citation>
    <scope>NUCLEOTIDE SEQUENCE [LARGE SCALE GENOMIC DNA]</scope>
    <source>
        <strain evidence="2 3">CMW 18300</strain>
    </source>
</reference>
<dbReference type="InterPro" id="IPR036673">
    <property type="entry name" value="Cyanovirin-N_sf"/>
</dbReference>
<evidence type="ECO:0000256" key="1">
    <source>
        <dbReference type="SAM" id="SignalP"/>
    </source>
</evidence>
<name>A0ABR3W7S7_9PEZI</name>
<sequence>MKSLKHLIPQVPLLLFQVTVSKAGSRLLDACDESSLDISDGVLSGECHVAGNTAVTSVDLDQCLGWSSRAGHLGLFGDTTGLAPAKDGAFTDHCSPCYVIKRGEHNQNVAQLLCNCGPDDSDISIEYILDLEDLVTVTEDGCLECMGATGKCTRVAPSRTSRDASIKSDPGQELLHWFELEAKRVPCEEYIRNPKFATTGTRTNTKFDDFNLIEGNIYVWRIHFVFHMATFNISRQLSNVYQFCNPYGDDIDKSSYSVNTMTKATFRAKATTEKSDWATSLPIHIKETSSSALANEEAPVH</sequence>
<evidence type="ECO:0000313" key="2">
    <source>
        <dbReference type="EMBL" id="KAL1855321.1"/>
    </source>
</evidence>
<protein>
    <recommendedName>
        <fullName evidence="4">Cyanovirin-N domain-containing protein</fullName>
    </recommendedName>
</protein>
<organism evidence="2 3">
    <name type="scientific">Diaporthe australafricana</name>
    <dbReference type="NCBI Taxonomy" id="127596"/>
    <lineage>
        <taxon>Eukaryota</taxon>
        <taxon>Fungi</taxon>
        <taxon>Dikarya</taxon>
        <taxon>Ascomycota</taxon>
        <taxon>Pezizomycotina</taxon>
        <taxon>Sordariomycetes</taxon>
        <taxon>Sordariomycetidae</taxon>
        <taxon>Diaporthales</taxon>
        <taxon>Diaporthaceae</taxon>
        <taxon>Diaporthe</taxon>
    </lineage>
</organism>
<feature type="signal peptide" evidence="1">
    <location>
        <begin position="1"/>
        <end position="23"/>
    </location>
</feature>
<evidence type="ECO:0008006" key="4">
    <source>
        <dbReference type="Google" id="ProtNLM"/>
    </source>
</evidence>
<gene>
    <name evidence="2" type="ORF">Daus18300_011138</name>
</gene>
<proteinExistence type="predicted"/>
<dbReference type="Proteomes" id="UP001583177">
    <property type="component" value="Unassembled WGS sequence"/>
</dbReference>
<evidence type="ECO:0000313" key="3">
    <source>
        <dbReference type="Proteomes" id="UP001583177"/>
    </source>
</evidence>